<protein>
    <submittedName>
        <fullName evidence="1">Regulatory protein, gntR family</fullName>
    </submittedName>
</protein>
<sequence>MEVEFLTADTALPPCLPLPRAMLGLPVSSTAKVMYARLLDAALAAGAEDANGIIFTRCPIVELAGALGRSAMTVKRALRELEDAGLLLRVRQGFGEPNKIYVLIPRDAQKQDCRQAAGPV</sequence>
<keyword evidence="3" id="KW-1185">Reference proteome</keyword>
<dbReference type="AlphaFoldDB" id="A0A1M6UUR7"/>
<name>A0A1M6UUR7_9FIRM</name>
<dbReference type="InterPro" id="IPR036388">
    <property type="entry name" value="WH-like_DNA-bd_sf"/>
</dbReference>
<dbReference type="OrthoDB" id="9790560at2"/>
<accession>A0A1M6UUR7</accession>
<dbReference type="EMBL" id="FRAH01000126">
    <property type="protein sequence ID" value="SHL52540.1"/>
    <property type="molecule type" value="Genomic_DNA"/>
</dbReference>
<dbReference type="InterPro" id="IPR036390">
    <property type="entry name" value="WH_DNA-bd_sf"/>
</dbReference>
<dbReference type="Proteomes" id="UP000183975">
    <property type="component" value="Unassembled WGS sequence"/>
</dbReference>
<organism evidence="1 3">
    <name type="scientific">Anaerotignum lactatifermentans DSM 14214</name>
    <dbReference type="NCBI Taxonomy" id="1121323"/>
    <lineage>
        <taxon>Bacteria</taxon>
        <taxon>Bacillati</taxon>
        <taxon>Bacillota</taxon>
        <taxon>Clostridia</taxon>
        <taxon>Lachnospirales</taxon>
        <taxon>Anaerotignaceae</taxon>
        <taxon>Anaerotignum</taxon>
    </lineage>
</organism>
<dbReference type="EMBL" id="FRAH01000042">
    <property type="protein sequence ID" value="SHK72990.1"/>
    <property type="molecule type" value="Genomic_DNA"/>
</dbReference>
<gene>
    <name evidence="1" type="ORF">SAMN02745138_02245</name>
    <name evidence="2" type="ORF">SAMN02745138_03545</name>
</gene>
<evidence type="ECO:0000313" key="3">
    <source>
        <dbReference type="Proteomes" id="UP000183975"/>
    </source>
</evidence>
<proteinExistence type="predicted"/>
<dbReference type="Gene3D" id="1.10.10.10">
    <property type="entry name" value="Winged helix-like DNA-binding domain superfamily/Winged helix DNA-binding domain"/>
    <property type="match status" value="1"/>
</dbReference>
<dbReference type="RefSeq" id="WP_072851844.1">
    <property type="nucleotide sequence ID" value="NZ_FRAH01000042.1"/>
</dbReference>
<dbReference type="Pfam" id="PF13412">
    <property type="entry name" value="HTH_24"/>
    <property type="match status" value="1"/>
</dbReference>
<evidence type="ECO:0000313" key="2">
    <source>
        <dbReference type="EMBL" id="SHL52540.1"/>
    </source>
</evidence>
<evidence type="ECO:0000313" key="1">
    <source>
        <dbReference type="EMBL" id="SHK72990.1"/>
    </source>
</evidence>
<dbReference type="SUPFAM" id="SSF46785">
    <property type="entry name" value="Winged helix' DNA-binding domain"/>
    <property type="match status" value="1"/>
</dbReference>
<reference evidence="1 3" key="1">
    <citation type="submission" date="2016-11" db="EMBL/GenBank/DDBJ databases">
        <authorList>
            <person name="Jaros S."/>
            <person name="Januszkiewicz K."/>
            <person name="Wedrychowicz H."/>
        </authorList>
    </citation>
    <scope>NUCLEOTIDE SEQUENCE [LARGE SCALE GENOMIC DNA]</scope>
    <source>
        <strain evidence="1 3">DSM 14214</strain>
    </source>
</reference>